<proteinExistence type="predicted"/>
<organism evidence="1 2">
    <name type="scientific">Nonomuraea jiangxiensis</name>
    <dbReference type="NCBI Taxonomy" id="633440"/>
    <lineage>
        <taxon>Bacteria</taxon>
        <taxon>Bacillati</taxon>
        <taxon>Actinomycetota</taxon>
        <taxon>Actinomycetes</taxon>
        <taxon>Streptosporangiales</taxon>
        <taxon>Streptosporangiaceae</taxon>
        <taxon>Nonomuraea</taxon>
    </lineage>
</organism>
<dbReference type="Proteomes" id="UP000199202">
    <property type="component" value="Unassembled WGS sequence"/>
</dbReference>
<dbReference type="EMBL" id="FNDJ01000025">
    <property type="protein sequence ID" value="SDL36706.1"/>
    <property type="molecule type" value="Genomic_DNA"/>
</dbReference>
<accession>A0A1G9JHL9</accession>
<reference evidence="1 2" key="1">
    <citation type="submission" date="2016-10" db="EMBL/GenBank/DDBJ databases">
        <authorList>
            <person name="de Groot N.N."/>
        </authorList>
    </citation>
    <scope>NUCLEOTIDE SEQUENCE [LARGE SCALE GENOMIC DNA]</scope>
    <source>
        <strain evidence="1 2">CGMCC 4.6533</strain>
    </source>
</reference>
<name>A0A1G9JHL9_9ACTN</name>
<dbReference type="STRING" id="633440.SAMN05421869_12536"/>
<dbReference type="AlphaFoldDB" id="A0A1G9JHL9"/>
<evidence type="ECO:0000313" key="2">
    <source>
        <dbReference type="Proteomes" id="UP000199202"/>
    </source>
</evidence>
<sequence>MPGCHVAFSHSGATLGLIAGELTAYEVLTGTGHPLLEDFRPERFTRRGNRETERS</sequence>
<evidence type="ECO:0008006" key="3">
    <source>
        <dbReference type="Google" id="ProtNLM"/>
    </source>
</evidence>
<evidence type="ECO:0000313" key="1">
    <source>
        <dbReference type="EMBL" id="SDL36706.1"/>
    </source>
</evidence>
<keyword evidence="2" id="KW-1185">Reference proteome</keyword>
<gene>
    <name evidence="1" type="ORF">SAMN05421869_12536</name>
</gene>
<protein>
    <recommendedName>
        <fullName evidence="3">D-amino-acid oxidase</fullName>
    </recommendedName>
</protein>